<evidence type="ECO:0008006" key="4">
    <source>
        <dbReference type="Google" id="ProtNLM"/>
    </source>
</evidence>
<evidence type="ECO:0000313" key="2">
    <source>
        <dbReference type="EMBL" id="OGD86818.1"/>
    </source>
</evidence>
<dbReference type="AlphaFoldDB" id="A0A1F5G4N7"/>
<dbReference type="SUPFAM" id="SSF54523">
    <property type="entry name" value="Pili subunits"/>
    <property type="match status" value="1"/>
</dbReference>
<accession>A0A1F5G4N7</accession>
<protein>
    <recommendedName>
        <fullName evidence="4">Type II secretion system protein GspG C-terminal domain-containing protein</fullName>
    </recommendedName>
</protein>
<name>A0A1F5G4N7_9BACT</name>
<dbReference type="InterPro" id="IPR045584">
    <property type="entry name" value="Pilin-like"/>
</dbReference>
<dbReference type="Proteomes" id="UP000176317">
    <property type="component" value="Unassembled WGS sequence"/>
</dbReference>
<dbReference type="NCBIfam" id="TIGR02532">
    <property type="entry name" value="IV_pilin_GFxxxE"/>
    <property type="match status" value="1"/>
</dbReference>
<dbReference type="InterPro" id="IPR012902">
    <property type="entry name" value="N_methyl_site"/>
</dbReference>
<organism evidence="2 3">
    <name type="scientific">Candidatus Curtissbacteria bacterium RBG_13_35_7</name>
    <dbReference type="NCBI Taxonomy" id="1797705"/>
    <lineage>
        <taxon>Bacteria</taxon>
        <taxon>Candidatus Curtissiibacteriota</taxon>
    </lineage>
</organism>
<evidence type="ECO:0000256" key="1">
    <source>
        <dbReference type="SAM" id="Phobius"/>
    </source>
</evidence>
<keyword evidence="1" id="KW-0812">Transmembrane</keyword>
<sequence length="200" mass="21348">MKPAFTLIELLIVIAIMGILAAAVLVAINPGKRLAQARDAQRKGDINALTNALAGYYTIIQEYPTFERTCDTSRGGGGAGNPTDCSTAVSGSDWGTSASDSLYQALVISQGFLKKLPVDPINNATYYYKYEPGSNSTQYCTSASGNRCTRYWVGVRLESVDDPAKQGKIVFRCSDDTTTINGAGCKEVEFANATESTANT</sequence>
<proteinExistence type="predicted"/>
<gene>
    <name evidence="2" type="ORF">A2164_02570</name>
</gene>
<keyword evidence="1" id="KW-0472">Membrane</keyword>
<keyword evidence="1" id="KW-1133">Transmembrane helix</keyword>
<dbReference type="Gene3D" id="3.30.700.10">
    <property type="entry name" value="Glycoprotein, Type 4 Pilin"/>
    <property type="match status" value="1"/>
</dbReference>
<evidence type="ECO:0000313" key="3">
    <source>
        <dbReference type="Proteomes" id="UP000176317"/>
    </source>
</evidence>
<comment type="caution">
    <text evidence="2">The sequence shown here is derived from an EMBL/GenBank/DDBJ whole genome shotgun (WGS) entry which is preliminary data.</text>
</comment>
<feature type="non-terminal residue" evidence="2">
    <location>
        <position position="200"/>
    </location>
</feature>
<reference evidence="2 3" key="1">
    <citation type="journal article" date="2016" name="Nat. Commun.">
        <title>Thousands of microbial genomes shed light on interconnected biogeochemical processes in an aquifer system.</title>
        <authorList>
            <person name="Anantharaman K."/>
            <person name="Brown C.T."/>
            <person name="Hug L.A."/>
            <person name="Sharon I."/>
            <person name="Castelle C.J."/>
            <person name="Probst A.J."/>
            <person name="Thomas B.C."/>
            <person name="Singh A."/>
            <person name="Wilkins M.J."/>
            <person name="Karaoz U."/>
            <person name="Brodie E.L."/>
            <person name="Williams K.H."/>
            <person name="Hubbard S.S."/>
            <person name="Banfield J.F."/>
        </authorList>
    </citation>
    <scope>NUCLEOTIDE SEQUENCE [LARGE SCALE GENOMIC DNA]</scope>
</reference>
<dbReference type="EMBL" id="MFAT01000015">
    <property type="protein sequence ID" value="OGD86818.1"/>
    <property type="molecule type" value="Genomic_DNA"/>
</dbReference>
<feature type="transmembrane region" description="Helical" evidence="1">
    <location>
        <begin position="6"/>
        <end position="28"/>
    </location>
</feature>
<dbReference type="Pfam" id="PF07963">
    <property type="entry name" value="N_methyl"/>
    <property type="match status" value="1"/>
</dbReference>